<evidence type="ECO:0000256" key="9">
    <source>
        <dbReference type="ARBA" id="ARBA00023139"/>
    </source>
</evidence>
<accession>A0A2M8S3Y8</accession>
<name>A0A2M8S3Y8_9PAST</name>
<keyword evidence="9 13" id="KW-0564">Palmitate</keyword>
<evidence type="ECO:0000256" key="12">
    <source>
        <dbReference type="ARBA" id="ARBA00023288"/>
    </source>
</evidence>
<evidence type="ECO:0000256" key="10">
    <source>
        <dbReference type="ARBA" id="ARBA00023186"/>
    </source>
</evidence>
<keyword evidence="7 13" id="KW-0653">Protein transport</keyword>
<protein>
    <recommendedName>
        <fullName evidence="4 13">Outer-membrane lipoprotein LolB</fullName>
    </recommendedName>
</protein>
<gene>
    <name evidence="13" type="primary">lolB</name>
    <name evidence="15" type="ORF">CVP05_03775</name>
</gene>
<evidence type="ECO:0000313" key="15">
    <source>
        <dbReference type="EMBL" id="PJG85861.1"/>
    </source>
</evidence>
<evidence type="ECO:0000256" key="4">
    <source>
        <dbReference type="ARBA" id="ARBA00016202"/>
    </source>
</evidence>
<keyword evidence="16" id="KW-1185">Reference proteome</keyword>
<comment type="subcellular location">
    <subcellularLocation>
        <location evidence="1 13">Cell outer membrane</location>
        <topology evidence="1 13">Lipid-anchor</topology>
    </subcellularLocation>
</comment>
<comment type="caution">
    <text evidence="15">The sequence shown here is derived from an EMBL/GenBank/DDBJ whole genome shotgun (WGS) entry which is preliminary data.</text>
</comment>
<evidence type="ECO:0000313" key="16">
    <source>
        <dbReference type="Proteomes" id="UP000229329"/>
    </source>
</evidence>
<dbReference type="Proteomes" id="UP000229329">
    <property type="component" value="Unassembled WGS sequence"/>
</dbReference>
<keyword evidence="6 13" id="KW-0732">Signal</keyword>
<keyword evidence="8 13" id="KW-0472">Membrane</keyword>
<keyword evidence="5 13" id="KW-0813">Transport</keyword>
<dbReference type="GO" id="GO:0009279">
    <property type="term" value="C:cell outer membrane"/>
    <property type="evidence" value="ECO:0007669"/>
    <property type="project" value="UniProtKB-SubCell"/>
</dbReference>
<evidence type="ECO:0000256" key="11">
    <source>
        <dbReference type="ARBA" id="ARBA00023237"/>
    </source>
</evidence>
<comment type="subunit">
    <text evidence="3 13">Monomer.</text>
</comment>
<dbReference type="RefSeq" id="WP_100288249.1">
    <property type="nucleotide sequence ID" value="NZ_PHHA01000005.1"/>
</dbReference>
<reference evidence="15 16" key="1">
    <citation type="submission" date="2017-11" db="EMBL/GenBank/DDBJ databases">
        <title>Reclassification of Bisgaard taxon 7 as Conservatibacter flavescens gen. nov., sp. nov.</title>
        <authorList>
            <person name="Christensen H."/>
        </authorList>
    </citation>
    <scope>NUCLEOTIDE SEQUENCE [LARGE SCALE GENOMIC DNA]</scope>
    <source>
        <strain evidence="15 16">7_4</strain>
    </source>
</reference>
<evidence type="ECO:0000256" key="14">
    <source>
        <dbReference type="SAM" id="SignalP"/>
    </source>
</evidence>
<comment type="function">
    <text evidence="13">Plays a critical role in the incorporation of lipoproteins in the outer membrane after they are released by the LolA protein.</text>
</comment>
<dbReference type="InterPro" id="IPR004565">
    <property type="entry name" value="OM_lipoprot_LolB"/>
</dbReference>
<comment type="similarity">
    <text evidence="2 13">Belongs to the LolB family.</text>
</comment>
<evidence type="ECO:0000256" key="6">
    <source>
        <dbReference type="ARBA" id="ARBA00022729"/>
    </source>
</evidence>
<evidence type="ECO:0000256" key="2">
    <source>
        <dbReference type="ARBA" id="ARBA00009696"/>
    </source>
</evidence>
<dbReference type="SUPFAM" id="SSF89392">
    <property type="entry name" value="Prokaryotic lipoproteins and lipoprotein localization factors"/>
    <property type="match status" value="1"/>
</dbReference>
<evidence type="ECO:0000256" key="5">
    <source>
        <dbReference type="ARBA" id="ARBA00022448"/>
    </source>
</evidence>
<keyword evidence="10 13" id="KW-0143">Chaperone</keyword>
<evidence type="ECO:0000256" key="7">
    <source>
        <dbReference type="ARBA" id="ARBA00022927"/>
    </source>
</evidence>
<dbReference type="CDD" id="cd16326">
    <property type="entry name" value="LolB"/>
    <property type="match status" value="1"/>
</dbReference>
<dbReference type="EMBL" id="PHHA01000005">
    <property type="protein sequence ID" value="PJG85861.1"/>
    <property type="molecule type" value="Genomic_DNA"/>
</dbReference>
<keyword evidence="12 13" id="KW-0449">Lipoprotein</keyword>
<dbReference type="AlphaFoldDB" id="A0A2M8S3Y8"/>
<proteinExistence type="inferred from homology"/>
<dbReference type="InterPro" id="IPR029046">
    <property type="entry name" value="LolA/LolB/LppX"/>
</dbReference>
<evidence type="ECO:0000256" key="3">
    <source>
        <dbReference type="ARBA" id="ARBA00011245"/>
    </source>
</evidence>
<organism evidence="15 16">
    <name type="scientific">Conservatibacter flavescens</name>
    <dbReference type="NCBI Taxonomy" id="28161"/>
    <lineage>
        <taxon>Bacteria</taxon>
        <taxon>Pseudomonadati</taxon>
        <taxon>Pseudomonadota</taxon>
        <taxon>Gammaproteobacteria</taxon>
        <taxon>Pasteurellales</taxon>
        <taxon>Pasteurellaceae</taxon>
        <taxon>Conservatibacter</taxon>
    </lineage>
</organism>
<evidence type="ECO:0000256" key="1">
    <source>
        <dbReference type="ARBA" id="ARBA00004459"/>
    </source>
</evidence>
<dbReference type="NCBIfam" id="TIGR00548">
    <property type="entry name" value="lolB"/>
    <property type="match status" value="1"/>
</dbReference>
<evidence type="ECO:0000256" key="13">
    <source>
        <dbReference type="HAMAP-Rule" id="MF_00233"/>
    </source>
</evidence>
<feature type="chain" id="PRO_5014980426" description="Outer-membrane lipoprotein LolB" evidence="14">
    <location>
        <begin position="20"/>
        <end position="207"/>
    </location>
</feature>
<dbReference type="OrthoDB" id="9797618at2"/>
<dbReference type="Gene3D" id="2.50.20.10">
    <property type="entry name" value="Lipoprotein localisation LolA/LolB/LppX"/>
    <property type="match status" value="1"/>
</dbReference>
<dbReference type="PROSITE" id="PS51257">
    <property type="entry name" value="PROKAR_LIPOPROTEIN"/>
    <property type="match status" value="1"/>
</dbReference>
<dbReference type="GO" id="GO:0015031">
    <property type="term" value="P:protein transport"/>
    <property type="evidence" value="ECO:0007669"/>
    <property type="project" value="UniProtKB-KW"/>
</dbReference>
<keyword evidence="11 13" id="KW-0998">Cell outer membrane</keyword>
<feature type="signal peptide" evidence="14">
    <location>
        <begin position="1"/>
        <end position="19"/>
    </location>
</feature>
<dbReference type="Pfam" id="PF03550">
    <property type="entry name" value="LolB"/>
    <property type="match status" value="1"/>
</dbReference>
<dbReference type="GO" id="GO:0044874">
    <property type="term" value="P:lipoprotein localization to outer membrane"/>
    <property type="evidence" value="ECO:0007669"/>
    <property type="project" value="UniProtKB-UniRule"/>
</dbReference>
<dbReference type="HAMAP" id="MF_00233">
    <property type="entry name" value="LolB"/>
    <property type="match status" value="1"/>
</dbReference>
<evidence type="ECO:0000256" key="8">
    <source>
        <dbReference type="ARBA" id="ARBA00023136"/>
    </source>
</evidence>
<sequence length="207" mass="24223">MLKLRGLLSVIIISVFISACTTNLERPTDVSYIEKTDLTWQQHLQQLKQIRSYASNGQLGYISPSERFSTRFEWHYKNPRAYTLRLSSTISSASLLIEMHEQGMTISDHKGRQRSERDAQMLLREVIGMDFPLNQFTYWLKGQPDENEDYKVGTNHLLATFSYPIEGQIWTADYLSYHEERQPALPKDILLKNQNQTLKIRVDSWTY</sequence>